<reference evidence="1" key="1">
    <citation type="submission" date="2020-08" db="EMBL/GenBank/DDBJ databases">
        <title>Multicomponent nature underlies the extraordinary mechanical properties of spider dragline silk.</title>
        <authorList>
            <person name="Kono N."/>
            <person name="Nakamura H."/>
            <person name="Mori M."/>
            <person name="Yoshida Y."/>
            <person name="Ohtoshi R."/>
            <person name="Malay A.D."/>
            <person name="Moran D.A.P."/>
            <person name="Tomita M."/>
            <person name="Numata K."/>
            <person name="Arakawa K."/>
        </authorList>
    </citation>
    <scope>NUCLEOTIDE SEQUENCE</scope>
</reference>
<evidence type="ECO:0000313" key="1">
    <source>
        <dbReference type="EMBL" id="GFY44054.1"/>
    </source>
</evidence>
<proteinExistence type="predicted"/>
<name>A0A8X6X0Z8_9ARAC</name>
<protein>
    <submittedName>
        <fullName evidence="1">Uncharacterized protein</fullName>
    </submittedName>
</protein>
<comment type="caution">
    <text evidence="1">The sequence shown here is derived from an EMBL/GenBank/DDBJ whole genome shotgun (WGS) entry which is preliminary data.</text>
</comment>
<accession>A0A8X6X0Z8</accession>
<sequence length="189" mass="22296">MIPIYRRLNDPFYFLMVYSKTFADFLKQYVLNCPVDTSIVMQGCTEDYSVIKVEFIRTEEGFQYNQEFKQQENAERVRAMMSNHVSCTPEAWLDIVIQASVIVFPMLKMQIPQRTIIHIWTTQAFYDRLCLSECFRTVAYLEWKKTRDPRMQGKKIFQSLLDLPSLGIVIGGSTELWKKPKREEGIIRV</sequence>
<gene>
    <name evidence="1" type="primary">NCL1_51104</name>
    <name evidence="1" type="ORF">TNIN_310001</name>
</gene>
<evidence type="ECO:0000313" key="2">
    <source>
        <dbReference type="Proteomes" id="UP000886998"/>
    </source>
</evidence>
<dbReference type="Proteomes" id="UP000886998">
    <property type="component" value="Unassembled WGS sequence"/>
</dbReference>
<keyword evidence="2" id="KW-1185">Reference proteome</keyword>
<dbReference type="EMBL" id="BMAV01004024">
    <property type="protein sequence ID" value="GFY44054.1"/>
    <property type="molecule type" value="Genomic_DNA"/>
</dbReference>
<organism evidence="1 2">
    <name type="scientific">Trichonephila inaurata madagascariensis</name>
    <dbReference type="NCBI Taxonomy" id="2747483"/>
    <lineage>
        <taxon>Eukaryota</taxon>
        <taxon>Metazoa</taxon>
        <taxon>Ecdysozoa</taxon>
        <taxon>Arthropoda</taxon>
        <taxon>Chelicerata</taxon>
        <taxon>Arachnida</taxon>
        <taxon>Araneae</taxon>
        <taxon>Araneomorphae</taxon>
        <taxon>Entelegynae</taxon>
        <taxon>Araneoidea</taxon>
        <taxon>Nephilidae</taxon>
        <taxon>Trichonephila</taxon>
        <taxon>Trichonephila inaurata</taxon>
    </lineage>
</organism>
<dbReference type="AlphaFoldDB" id="A0A8X6X0Z8"/>